<protein>
    <submittedName>
        <fullName evidence="5">Iron-containing alcohol dehydrogenase</fullName>
    </submittedName>
</protein>
<evidence type="ECO:0000313" key="5">
    <source>
        <dbReference type="EMBL" id="MBC5688926.1"/>
    </source>
</evidence>
<dbReference type="GO" id="GO:0004022">
    <property type="term" value="F:alcohol dehydrogenase (NAD+) activity"/>
    <property type="evidence" value="ECO:0007669"/>
    <property type="project" value="TreeGrafter"/>
</dbReference>
<dbReference type="Gene3D" id="3.40.50.1970">
    <property type="match status" value="1"/>
</dbReference>
<dbReference type="Gene3D" id="1.20.1090.10">
    <property type="entry name" value="Dehydroquinate synthase-like - alpha domain"/>
    <property type="match status" value="1"/>
</dbReference>
<dbReference type="InterPro" id="IPR039697">
    <property type="entry name" value="Alcohol_dehydrogenase_Fe"/>
</dbReference>
<feature type="domain" description="Fe-containing alcohol dehydrogenase-like C-terminal" evidence="4">
    <location>
        <begin position="177"/>
        <end position="368"/>
    </location>
</feature>
<dbReference type="Pfam" id="PF25137">
    <property type="entry name" value="ADH_Fe_C"/>
    <property type="match status" value="1"/>
</dbReference>
<dbReference type="RefSeq" id="WP_186875509.1">
    <property type="nucleotide sequence ID" value="NZ_JACOPF010000001.1"/>
</dbReference>
<dbReference type="PANTHER" id="PTHR11496">
    <property type="entry name" value="ALCOHOL DEHYDROGENASE"/>
    <property type="match status" value="1"/>
</dbReference>
<reference evidence="5" key="1">
    <citation type="submission" date="2020-08" db="EMBL/GenBank/DDBJ databases">
        <title>Genome public.</title>
        <authorList>
            <person name="Liu C."/>
            <person name="Sun Q."/>
        </authorList>
    </citation>
    <scope>NUCLEOTIDE SEQUENCE</scope>
    <source>
        <strain evidence="5">NSJ-55</strain>
    </source>
</reference>
<keyword evidence="6" id="KW-1185">Reference proteome</keyword>
<feature type="domain" description="Alcohol dehydrogenase iron-type/glycerol dehydrogenase GldA" evidence="3">
    <location>
        <begin position="28"/>
        <end position="165"/>
    </location>
</feature>
<name>A0A923LJ32_9FIRM</name>
<comment type="similarity">
    <text evidence="1">Belongs to the iron-containing alcohol dehydrogenase family.</text>
</comment>
<evidence type="ECO:0000259" key="4">
    <source>
        <dbReference type="Pfam" id="PF25137"/>
    </source>
</evidence>
<dbReference type="PANTHER" id="PTHR11496:SF102">
    <property type="entry name" value="ALCOHOL DEHYDROGENASE 4"/>
    <property type="match status" value="1"/>
</dbReference>
<dbReference type="GO" id="GO:0046872">
    <property type="term" value="F:metal ion binding"/>
    <property type="evidence" value="ECO:0007669"/>
    <property type="project" value="InterPro"/>
</dbReference>
<dbReference type="InterPro" id="IPR001670">
    <property type="entry name" value="ADH_Fe/GldA"/>
</dbReference>
<comment type="caution">
    <text evidence="5">The sequence shown here is derived from an EMBL/GenBank/DDBJ whole genome shotgun (WGS) entry which is preliminary data.</text>
</comment>
<evidence type="ECO:0000259" key="3">
    <source>
        <dbReference type="Pfam" id="PF00465"/>
    </source>
</evidence>
<dbReference type="InterPro" id="IPR056798">
    <property type="entry name" value="ADH_Fe_C"/>
</dbReference>
<organism evidence="5 6">
    <name type="scientific">Mediterraneibacter hominis</name>
    <dbReference type="NCBI Taxonomy" id="2763054"/>
    <lineage>
        <taxon>Bacteria</taxon>
        <taxon>Bacillati</taxon>
        <taxon>Bacillota</taxon>
        <taxon>Clostridia</taxon>
        <taxon>Lachnospirales</taxon>
        <taxon>Lachnospiraceae</taxon>
        <taxon>Mediterraneibacter</taxon>
    </lineage>
</organism>
<evidence type="ECO:0000313" key="6">
    <source>
        <dbReference type="Proteomes" id="UP000652477"/>
    </source>
</evidence>
<dbReference type="AlphaFoldDB" id="A0A923LJ32"/>
<accession>A0A923LJ32</accession>
<dbReference type="SUPFAM" id="SSF56796">
    <property type="entry name" value="Dehydroquinate synthase-like"/>
    <property type="match status" value="1"/>
</dbReference>
<gene>
    <name evidence="5" type="ORF">H8S37_08310</name>
</gene>
<proteinExistence type="inferred from homology"/>
<keyword evidence="2" id="KW-0560">Oxidoreductase</keyword>
<dbReference type="Proteomes" id="UP000652477">
    <property type="component" value="Unassembled WGS sequence"/>
</dbReference>
<dbReference type="EMBL" id="JACOPF010000001">
    <property type="protein sequence ID" value="MBC5688926.1"/>
    <property type="molecule type" value="Genomic_DNA"/>
</dbReference>
<sequence>MGKFKIAPEIYEYADFGGFIKDFPIQKDDLILTQRFIYTPFIAPFHLECQVIFQEDFGEGEPSDVMVDAVLEKAHSLKYRRVIAVGGGTVIDIAKLLALKAFRCAEEIFLDSSKIIKEKELIIIPTTCGTGSEVTRSCIISSIKKQTKVRMAFDAFYADKAVLIPQCIHTLPYRFFAYSSIDALVHAVESFLSPKSNAYTDLFAVDAIRLLIKAFDKIAAEGEESRQKWESDILRASNYAGISFGNAGCGAVHALAFPLSGRYHVAHGESNYQFFCAVLDKYYEKNAEGKISKLCDILSEILKCRKERTLLKLKELLNQIWPVKKLRDFGMKEDEIDEFANEVYDELQPVLATSYVLLSREELKRINQSLY</sequence>
<evidence type="ECO:0000256" key="2">
    <source>
        <dbReference type="ARBA" id="ARBA00023002"/>
    </source>
</evidence>
<dbReference type="Pfam" id="PF00465">
    <property type="entry name" value="Fe-ADH"/>
    <property type="match status" value="1"/>
</dbReference>
<evidence type="ECO:0000256" key="1">
    <source>
        <dbReference type="ARBA" id="ARBA00007358"/>
    </source>
</evidence>